<sequence>RQLLHGTSRIWSAGIYRWWRRRRRRWWRRISARGIRLWRRRRRRRRRRLLRWRIRWRLLRRWGWWRWRRRRRRWAKNANGCVVLSRPKIKDQDHPASRNLIWTCRKRVSSLILTSSCAFVCSQQAVIFSNTALCRC</sequence>
<comment type="caution">
    <text evidence="1">The sequence shown here is derived from an EMBL/GenBank/DDBJ whole genome shotgun (WGS) entry which is preliminary data.</text>
</comment>
<dbReference type="AlphaFoldDB" id="A0A0B2V3H2"/>
<keyword evidence="2" id="KW-1185">Reference proteome</keyword>
<organism evidence="1 2">
    <name type="scientific">Toxocara canis</name>
    <name type="common">Canine roundworm</name>
    <dbReference type="NCBI Taxonomy" id="6265"/>
    <lineage>
        <taxon>Eukaryota</taxon>
        <taxon>Metazoa</taxon>
        <taxon>Ecdysozoa</taxon>
        <taxon>Nematoda</taxon>
        <taxon>Chromadorea</taxon>
        <taxon>Rhabditida</taxon>
        <taxon>Spirurina</taxon>
        <taxon>Ascaridomorpha</taxon>
        <taxon>Ascaridoidea</taxon>
        <taxon>Toxocaridae</taxon>
        <taxon>Toxocara</taxon>
    </lineage>
</organism>
<gene>
    <name evidence="1" type="ORF">Tcan_01611</name>
</gene>
<feature type="non-terminal residue" evidence="1">
    <location>
        <position position="136"/>
    </location>
</feature>
<reference evidence="1 2" key="1">
    <citation type="submission" date="2014-11" db="EMBL/GenBank/DDBJ databases">
        <title>Genetic blueprint of the zoonotic pathogen Toxocara canis.</title>
        <authorList>
            <person name="Zhu X.-Q."/>
            <person name="Korhonen P.K."/>
            <person name="Cai H."/>
            <person name="Young N.D."/>
            <person name="Nejsum P."/>
            <person name="von Samson-Himmelstjerna G."/>
            <person name="Boag P.R."/>
            <person name="Tan P."/>
            <person name="Li Q."/>
            <person name="Min J."/>
            <person name="Yang Y."/>
            <person name="Wang X."/>
            <person name="Fang X."/>
            <person name="Hall R.S."/>
            <person name="Hofmann A."/>
            <person name="Sternberg P.W."/>
            <person name="Jex A.R."/>
            <person name="Gasser R.B."/>
        </authorList>
    </citation>
    <scope>NUCLEOTIDE SEQUENCE [LARGE SCALE GENOMIC DNA]</scope>
    <source>
        <strain evidence="1">PN_DK_2014</strain>
    </source>
</reference>
<evidence type="ECO:0000313" key="2">
    <source>
        <dbReference type="Proteomes" id="UP000031036"/>
    </source>
</evidence>
<accession>A0A0B2V3H2</accession>
<feature type="non-terminal residue" evidence="1">
    <location>
        <position position="1"/>
    </location>
</feature>
<evidence type="ECO:0000313" key="1">
    <source>
        <dbReference type="EMBL" id="KHN75560.1"/>
    </source>
</evidence>
<dbReference type="EMBL" id="JPKZ01002673">
    <property type="protein sequence ID" value="KHN75560.1"/>
    <property type="molecule type" value="Genomic_DNA"/>
</dbReference>
<protein>
    <submittedName>
        <fullName evidence="1">Uncharacterized protein</fullName>
    </submittedName>
</protein>
<proteinExistence type="predicted"/>
<dbReference type="Proteomes" id="UP000031036">
    <property type="component" value="Unassembled WGS sequence"/>
</dbReference>
<name>A0A0B2V3H2_TOXCA</name>